<sequence length="165" mass="19490">MTLFLILRLMTNMKEENFQVLVWKTKVVKKLEVIELISEYWEEQLERERTHVIVDSLLLIKNRENQKLIEQMENLSLNNENEKVDMYLQKVCDAKVIKKGDEIWTSREYVSRKDGKHSKKQVNNGCKVTEIANSKLTVVLIGYDEKLKEIFSLNILEECCLINLV</sequence>
<name>A0A2I1HIF9_9GLOM</name>
<evidence type="ECO:0000313" key="2">
    <source>
        <dbReference type="EMBL" id="PKY58683.1"/>
    </source>
</evidence>
<protein>
    <submittedName>
        <fullName evidence="2">Uncharacterized protein</fullName>
    </submittedName>
</protein>
<gene>
    <name evidence="2" type="ORF">RhiirA4_429889</name>
</gene>
<dbReference type="EMBL" id="LLXI01003127">
    <property type="protein sequence ID" value="PKY58683.1"/>
    <property type="molecule type" value="Genomic_DNA"/>
</dbReference>
<evidence type="ECO:0000256" key="1">
    <source>
        <dbReference type="SAM" id="Coils"/>
    </source>
</evidence>
<feature type="coiled-coil region" evidence="1">
    <location>
        <begin position="58"/>
        <end position="85"/>
    </location>
</feature>
<dbReference type="VEuPathDB" id="FungiDB:RhiirA1_510899"/>
<proteinExistence type="predicted"/>
<accession>A0A2I1HIF9</accession>
<evidence type="ECO:0000313" key="3">
    <source>
        <dbReference type="Proteomes" id="UP000234323"/>
    </source>
</evidence>
<reference evidence="2 3" key="1">
    <citation type="submission" date="2015-10" db="EMBL/GenBank/DDBJ databases">
        <title>Genome analyses suggest a sexual origin of heterokaryosis in a supposedly ancient asexual fungus.</title>
        <authorList>
            <person name="Ropars J."/>
            <person name="Sedzielewska K."/>
            <person name="Noel J."/>
            <person name="Charron P."/>
            <person name="Farinelli L."/>
            <person name="Marton T."/>
            <person name="Kruger M."/>
            <person name="Pelin A."/>
            <person name="Brachmann A."/>
            <person name="Corradi N."/>
        </authorList>
    </citation>
    <scope>NUCLEOTIDE SEQUENCE [LARGE SCALE GENOMIC DNA]</scope>
    <source>
        <strain evidence="2 3">A4</strain>
    </source>
</reference>
<keyword evidence="3" id="KW-1185">Reference proteome</keyword>
<dbReference type="VEuPathDB" id="FungiDB:FUN_012912"/>
<organism evidence="2 3">
    <name type="scientific">Rhizophagus irregularis</name>
    <dbReference type="NCBI Taxonomy" id="588596"/>
    <lineage>
        <taxon>Eukaryota</taxon>
        <taxon>Fungi</taxon>
        <taxon>Fungi incertae sedis</taxon>
        <taxon>Mucoromycota</taxon>
        <taxon>Glomeromycotina</taxon>
        <taxon>Glomeromycetes</taxon>
        <taxon>Glomerales</taxon>
        <taxon>Glomeraceae</taxon>
        <taxon>Rhizophagus</taxon>
    </lineage>
</organism>
<dbReference type="Proteomes" id="UP000234323">
    <property type="component" value="Unassembled WGS sequence"/>
</dbReference>
<keyword evidence="1" id="KW-0175">Coiled coil</keyword>
<dbReference type="VEuPathDB" id="FungiDB:RhiirFUN_014238"/>
<dbReference type="AlphaFoldDB" id="A0A2I1HIF9"/>
<comment type="caution">
    <text evidence="2">The sequence shown here is derived from an EMBL/GenBank/DDBJ whole genome shotgun (WGS) entry which is preliminary data.</text>
</comment>
<dbReference type="OrthoDB" id="2311988at2759"/>